<gene>
    <name evidence="1" type="ORF">FEZ63_10730</name>
</gene>
<comment type="caution">
    <text evidence="1">The sequence shown here is derived from an EMBL/GenBank/DDBJ whole genome shotgun (WGS) entry which is preliminary data.</text>
</comment>
<feature type="non-terminal residue" evidence="1">
    <location>
        <position position="31"/>
    </location>
</feature>
<evidence type="ECO:0000313" key="1">
    <source>
        <dbReference type="EMBL" id="KAB0267795.1"/>
    </source>
</evidence>
<dbReference type="Proteomes" id="UP000325684">
    <property type="component" value="Unassembled WGS sequence"/>
</dbReference>
<evidence type="ECO:0000313" key="2">
    <source>
        <dbReference type="Proteomes" id="UP000325684"/>
    </source>
</evidence>
<name>A0A5N3PDS6_9HYPH</name>
<dbReference type="AlphaFoldDB" id="A0A5N3PDS6"/>
<proteinExistence type="predicted"/>
<accession>A0A5N3PDS6</accession>
<protein>
    <submittedName>
        <fullName evidence="1">IS6 family transposase</fullName>
    </submittedName>
</protein>
<dbReference type="EMBL" id="VCMV01000013">
    <property type="protein sequence ID" value="KAB0267795.1"/>
    <property type="molecule type" value="Genomic_DNA"/>
</dbReference>
<feature type="non-terminal residue" evidence="1">
    <location>
        <position position="1"/>
    </location>
</feature>
<organism evidence="1 2">
    <name type="scientific">Microvirga brassicacearum</name>
    <dbReference type="NCBI Taxonomy" id="2580413"/>
    <lineage>
        <taxon>Bacteria</taxon>
        <taxon>Pseudomonadati</taxon>
        <taxon>Pseudomonadota</taxon>
        <taxon>Alphaproteobacteria</taxon>
        <taxon>Hyphomicrobiales</taxon>
        <taxon>Methylobacteriaceae</taxon>
        <taxon>Microvirga</taxon>
    </lineage>
</organism>
<reference evidence="1 2" key="1">
    <citation type="journal article" date="2019" name="Microorganisms">
        <title>Genome Insights into the Novel Species Microvirga brassicacearum, a Rapeseed Endophyte with Biotechnological Potential.</title>
        <authorList>
            <person name="Jimenez-Gomez A."/>
            <person name="Saati-Santamaria Z."/>
            <person name="Igual J.M."/>
            <person name="Rivas R."/>
            <person name="Mateos P.F."/>
            <person name="Garcia-Fraile P."/>
        </authorList>
    </citation>
    <scope>NUCLEOTIDE SEQUENCE [LARGE SCALE GENOMIC DNA]</scope>
    <source>
        <strain evidence="1 2">CDVBN77</strain>
    </source>
</reference>
<sequence length="31" mass="3610">NREAVLTCDTADRLLDRSGRNLKPIRVRQSR</sequence>
<keyword evidence="2" id="KW-1185">Reference proteome</keyword>